<dbReference type="AlphaFoldDB" id="A0A0D6MIJ4"/>
<dbReference type="RefSeq" id="WP_048846747.1">
    <property type="nucleotide sequence ID" value="NZ_BALE01000005.1"/>
</dbReference>
<organism evidence="2 3">
    <name type="scientific">Tanticharoenia sakaeratensis NBRC 103193</name>
    <dbReference type="NCBI Taxonomy" id="1231623"/>
    <lineage>
        <taxon>Bacteria</taxon>
        <taxon>Pseudomonadati</taxon>
        <taxon>Pseudomonadota</taxon>
        <taxon>Alphaproteobacteria</taxon>
        <taxon>Acetobacterales</taxon>
        <taxon>Acetobacteraceae</taxon>
        <taxon>Tanticharoenia</taxon>
    </lineage>
</organism>
<dbReference type="STRING" id="1231623.Tasa_005_018"/>
<evidence type="ECO:0008006" key="4">
    <source>
        <dbReference type="Google" id="ProtNLM"/>
    </source>
</evidence>
<reference evidence="2 3" key="1">
    <citation type="submission" date="2012-10" db="EMBL/GenBank/DDBJ databases">
        <title>Genome sequencing of Tanticharoenia sakaeratensis NBRC 103193.</title>
        <authorList>
            <person name="Azuma Y."/>
            <person name="Hadano H."/>
            <person name="Hirakawa H."/>
            <person name="Matsushita K."/>
        </authorList>
    </citation>
    <scope>NUCLEOTIDE SEQUENCE [LARGE SCALE GENOMIC DNA]</scope>
    <source>
        <strain evidence="2 3">NBRC 103193</strain>
    </source>
</reference>
<dbReference type="OrthoDB" id="9795736at2"/>
<name>A0A0D6MIJ4_9PROT</name>
<feature type="transmembrane region" description="Helical" evidence="1">
    <location>
        <begin position="41"/>
        <end position="64"/>
    </location>
</feature>
<keyword evidence="1" id="KW-0812">Transmembrane</keyword>
<protein>
    <recommendedName>
        <fullName evidence="4">DUF1003 domain-containing protein</fullName>
    </recommendedName>
</protein>
<keyword evidence="1" id="KW-1133">Transmembrane helix</keyword>
<sequence length="174" mass="19312">MNADNGSHIGPSALHTIESIAALERRFNSEQNRRSRMVVHAIDRVATVRFLAAEVAIILVWLGYNTLAGRNGAFDPAPFSLLGVTLATTGVISTTCLLIKATEQSRRDRERDQLRLHVSLLNEHKMTKLIHLSTLCLERAGMDREEIARELEDLMEAGSIEDTLGALRSRMPVP</sequence>
<evidence type="ECO:0000313" key="3">
    <source>
        <dbReference type="Proteomes" id="UP000032679"/>
    </source>
</evidence>
<feature type="transmembrane region" description="Helical" evidence="1">
    <location>
        <begin position="76"/>
        <end position="99"/>
    </location>
</feature>
<keyword evidence="1" id="KW-0472">Membrane</keyword>
<dbReference type="EMBL" id="BALE01000005">
    <property type="protein sequence ID" value="GAN53103.1"/>
    <property type="molecule type" value="Genomic_DNA"/>
</dbReference>
<dbReference type="Proteomes" id="UP000032679">
    <property type="component" value="Unassembled WGS sequence"/>
</dbReference>
<dbReference type="Pfam" id="PF06210">
    <property type="entry name" value="DUF1003"/>
    <property type="match status" value="1"/>
</dbReference>
<dbReference type="InterPro" id="IPR010406">
    <property type="entry name" value="DUF1003"/>
</dbReference>
<evidence type="ECO:0000256" key="1">
    <source>
        <dbReference type="SAM" id="Phobius"/>
    </source>
</evidence>
<keyword evidence="3" id="KW-1185">Reference proteome</keyword>
<accession>A0A0D6MIJ4</accession>
<gene>
    <name evidence="2" type="ORF">Tasa_005_018</name>
</gene>
<evidence type="ECO:0000313" key="2">
    <source>
        <dbReference type="EMBL" id="GAN53103.1"/>
    </source>
</evidence>
<proteinExistence type="predicted"/>
<comment type="caution">
    <text evidence="2">The sequence shown here is derived from an EMBL/GenBank/DDBJ whole genome shotgun (WGS) entry which is preliminary data.</text>
</comment>